<dbReference type="InterPro" id="IPR055370">
    <property type="entry name" value="Lsr2_DNA-bd"/>
</dbReference>
<gene>
    <name evidence="4" type="ORF">ACFFUA_01515</name>
</gene>
<name>A0ABV5L1V2_9ACTN</name>
<reference evidence="4 5" key="1">
    <citation type="submission" date="2024-09" db="EMBL/GenBank/DDBJ databases">
        <authorList>
            <person name="Sun Q."/>
            <person name="Mori K."/>
        </authorList>
    </citation>
    <scope>NUCLEOTIDE SEQUENCE [LARGE SCALE GENOMIC DNA]</scope>
    <source>
        <strain evidence="4 5">JCM 9767</strain>
    </source>
</reference>
<evidence type="ECO:0000313" key="4">
    <source>
        <dbReference type="EMBL" id="MFB9346149.1"/>
    </source>
</evidence>
<accession>A0ABV5L1V2</accession>
<comment type="caution">
    <text evidence="4">The sequence shown here is derived from an EMBL/GenBank/DDBJ whole genome shotgun (WGS) entry which is preliminary data.</text>
</comment>
<feature type="region of interest" description="Disordered" evidence="2">
    <location>
        <begin position="103"/>
        <end position="135"/>
    </location>
</feature>
<evidence type="ECO:0000259" key="3">
    <source>
        <dbReference type="Pfam" id="PF23359"/>
    </source>
</evidence>
<dbReference type="InterPro" id="IPR036625">
    <property type="entry name" value="E3-bd_dom_sf"/>
</dbReference>
<evidence type="ECO:0000256" key="2">
    <source>
        <dbReference type="SAM" id="MobiDB-lite"/>
    </source>
</evidence>
<dbReference type="EMBL" id="JBHMDI010000002">
    <property type="protein sequence ID" value="MFB9346149.1"/>
    <property type="molecule type" value="Genomic_DNA"/>
</dbReference>
<feature type="domain" description="Lsr2 DNA-binding" evidence="3">
    <location>
        <begin position="234"/>
        <end position="268"/>
    </location>
</feature>
<sequence length="279" mass="29377">MTAQAEEWNGAGPVPIYRKAARMRRTVLVPVEKILCDGCARKGVETDAAEVLSISGGSSWDLCAEHAERFRTALMEALGTPEPEGPAKAATVLAVVAEEPAEIPAGEDEHQDHEEPTPAQAEEAEEGKPAQAEPQSSVTVAGVPHGYDVESYRLALKGLGYRVVGTPDRTTVALIIGENGANNRHKVEAAQARKLPCLDSSKNPKAFANAVKSGDLLAACVDSIPAPATPAKKRGLNEEIRAWAKAAGYPVSSRGRIATTIKEAFVRAQEADAGEVLAA</sequence>
<dbReference type="Pfam" id="PF23359">
    <property type="entry name" value="Lsr2_DNA-bd"/>
    <property type="match status" value="1"/>
</dbReference>
<dbReference type="Gene3D" id="4.10.320.10">
    <property type="entry name" value="E3-binding domain"/>
    <property type="match status" value="1"/>
</dbReference>
<dbReference type="RefSeq" id="WP_380954114.1">
    <property type="nucleotide sequence ID" value="NZ_JBHMDI010000002.1"/>
</dbReference>
<protein>
    <submittedName>
        <fullName evidence="4">Histone-like nucleoid-structuring protein Lsr2</fullName>
    </submittedName>
</protein>
<keyword evidence="1" id="KW-0238">DNA-binding</keyword>
<proteinExistence type="predicted"/>
<organism evidence="4 5">
    <name type="scientific">Streptomyces heliomycini</name>
    <dbReference type="NCBI Taxonomy" id="284032"/>
    <lineage>
        <taxon>Bacteria</taxon>
        <taxon>Bacillati</taxon>
        <taxon>Actinomycetota</taxon>
        <taxon>Actinomycetes</taxon>
        <taxon>Kitasatosporales</taxon>
        <taxon>Streptomycetaceae</taxon>
        <taxon>Streptomyces</taxon>
    </lineage>
</organism>
<evidence type="ECO:0000256" key="1">
    <source>
        <dbReference type="ARBA" id="ARBA00023125"/>
    </source>
</evidence>
<keyword evidence="5" id="KW-1185">Reference proteome</keyword>
<evidence type="ECO:0000313" key="5">
    <source>
        <dbReference type="Proteomes" id="UP001589753"/>
    </source>
</evidence>
<dbReference type="Proteomes" id="UP001589753">
    <property type="component" value="Unassembled WGS sequence"/>
</dbReference>
<feature type="compositionally biased region" description="Basic and acidic residues" evidence="2">
    <location>
        <begin position="107"/>
        <end position="116"/>
    </location>
</feature>